<keyword evidence="1" id="KW-0808">Transferase</keyword>
<dbReference type="InterPro" id="IPR007710">
    <property type="entry name" value="Nucleoside_deoxyribTrfase"/>
</dbReference>
<dbReference type="AlphaFoldDB" id="A0A347WMZ0"/>
<dbReference type="SUPFAM" id="SSF52309">
    <property type="entry name" value="N-(deoxy)ribosyltransferase-like"/>
    <property type="match status" value="1"/>
</dbReference>
<dbReference type="RefSeq" id="WP_118991304.1">
    <property type="nucleotide sequence ID" value="NZ_CP023434.1"/>
</dbReference>
<proteinExistence type="predicted"/>
<dbReference type="KEGG" id="abae:CL176_10835"/>
<dbReference type="GO" id="GO:0016740">
    <property type="term" value="F:transferase activity"/>
    <property type="evidence" value="ECO:0007669"/>
    <property type="project" value="UniProtKB-KW"/>
</dbReference>
<dbReference type="InterPro" id="IPR051239">
    <property type="entry name" value="2'-dNMP_N-hydrolase"/>
</dbReference>
<dbReference type="EMBL" id="CP023434">
    <property type="protein sequence ID" value="AXY26447.1"/>
    <property type="molecule type" value="Genomic_DNA"/>
</dbReference>
<organism evidence="1 2">
    <name type="scientific">Suicoccus acidiformans</name>
    <dbReference type="NCBI Taxonomy" id="2036206"/>
    <lineage>
        <taxon>Bacteria</taxon>
        <taxon>Bacillati</taxon>
        <taxon>Bacillota</taxon>
        <taxon>Bacilli</taxon>
        <taxon>Lactobacillales</taxon>
        <taxon>Aerococcaceae</taxon>
        <taxon>Suicoccus</taxon>
    </lineage>
</organism>
<dbReference type="PANTHER" id="PTHR15364:SF0">
    <property type="entry name" value="2'-DEOXYNUCLEOSIDE 5'-PHOSPHATE N-HYDROLASE 1"/>
    <property type="match status" value="1"/>
</dbReference>
<gene>
    <name evidence="1" type="ORF">CL176_10835</name>
</gene>
<sequence>MTQIYFAAPLFSDAERHYNQAVVNQLRQTLKDVEIFLPQEDDSINDKDSFADSKKIALADTEQVLSSQLLIAVLDGLVIDPGVASEIGVAYQAGIPIIGLYTDARTNAGATNPEKLAILQEIAESQFSYINLYTVGLIKLNGEVVASIDALLEAIPAYLA</sequence>
<dbReference type="OrthoDB" id="1691394at2"/>
<keyword evidence="2" id="KW-1185">Reference proteome</keyword>
<dbReference type="Pfam" id="PF05014">
    <property type="entry name" value="Nuc_deoxyrib_tr"/>
    <property type="match status" value="1"/>
</dbReference>
<dbReference type="Gene3D" id="3.40.50.450">
    <property type="match status" value="1"/>
</dbReference>
<dbReference type="GO" id="GO:0070694">
    <property type="term" value="F:5-hydroxymethyl-dUMP N-hydrolase activity"/>
    <property type="evidence" value="ECO:0007669"/>
    <property type="project" value="TreeGrafter"/>
</dbReference>
<name>A0A347WMZ0_9LACT</name>
<evidence type="ECO:0000313" key="2">
    <source>
        <dbReference type="Proteomes" id="UP000263232"/>
    </source>
</evidence>
<dbReference type="GO" id="GO:0009159">
    <property type="term" value="P:deoxyribonucleoside monophosphate catabolic process"/>
    <property type="evidence" value="ECO:0007669"/>
    <property type="project" value="TreeGrafter"/>
</dbReference>
<evidence type="ECO:0000313" key="1">
    <source>
        <dbReference type="EMBL" id="AXY26447.1"/>
    </source>
</evidence>
<accession>A0A347WMZ0</accession>
<dbReference type="Proteomes" id="UP000263232">
    <property type="component" value="Chromosome"/>
</dbReference>
<protein>
    <submittedName>
        <fullName evidence="1">Nucleoside 2-deoxyribosyltransferase</fullName>
    </submittedName>
</protein>
<dbReference type="PANTHER" id="PTHR15364">
    <property type="entry name" value="2'-DEOXYNUCLEOSIDE 5'-PHOSPHATE N-HYDROLASE 1"/>
    <property type="match status" value="1"/>
</dbReference>
<reference evidence="1 2" key="1">
    <citation type="submission" date="2017-09" db="EMBL/GenBank/DDBJ databases">
        <title>Complete genome sequence of Oxytococcus suis strain ZY16052.</title>
        <authorList>
            <person name="Li F."/>
        </authorList>
    </citation>
    <scope>NUCLEOTIDE SEQUENCE [LARGE SCALE GENOMIC DNA]</scope>
    <source>
        <strain evidence="1 2">ZY16052</strain>
    </source>
</reference>